<reference evidence="2" key="1">
    <citation type="submission" date="2016-12" db="EMBL/GenBank/DDBJ databases">
        <title>The genomes of Aspergillus section Nigri reveals drivers in fungal speciation.</title>
        <authorList>
            <consortium name="DOE Joint Genome Institute"/>
            <person name="Vesth T.C."/>
            <person name="Nybo J."/>
            <person name="Theobald S."/>
            <person name="Brandl J."/>
            <person name="Frisvad J.C."/>
            <person name="Nielsen K.F."/>
            <person name="Lyhne E.K."/>
            <person name="Kogle M.E."/>
            <person name="Kuo A."/>
            <person name="Riley R."/>
            <person name="Clum A."/>
            <person name="Nolan M."/>
            <person name="Lipzen A."/>
            <person name="Salamov A."/>
            <person name="Henrissat B."/>
            <person name="Wiebenga A."/>
            <person name="De vries R.P."/>
            <person name="Grigoriev I.V."/>
            <person name="Mortensen U.H."/>
            <person name="Andersen M.R."/>
            <person name="Baker S.E."/>
        </authorList>
    </citation>
    <scope>NUCLEOTIDE SEQUENCE</scope>
    <source>
        <strain evidence="2">IBT 28561</strain>
    </source>
</reference>
<keyword evidence="3" id="KW-1185">Reference proteome</keyword>
<keyword evidence="1" id="KW-0472">Membrane</keyword>
<feature type="transmembrane region" description="Helical" evidence="1">
    <location>
        <begin position="78"/>
        <end position="101"/>
    </location>
</feature>
<proteinExistence type="predicted"/>
<dbReference type="RefSeq" id="XP_024695998.1">
    <property type="nucleotide sequence ID" value="XM_024842239.1"/>
</dbReference>
<dbReference type="GeneID" id="36549768"/>
<evidence type="ECO:0000313" key="2">
    <source>
        <dbReference type="EMBL" id="PKY07404.1"/>
    </source>
</evidence>
<organism evidence="2 3">
    <name type="scientific">Aspergillus campestris (strain IBT 28561)</name>
    <dbReference type="NCBI Taxonomy" id="1392248"/>
    <lineage>
        <taxon>Eukaryota</taxon>
        <taxon>Fungi</taxon>
        <taxon>Dikarya</taxon>
        <taxon>Ascomycota</taxon>
        <taxon>Pezizomycotina</taxon>
        <taxon>Eurotiomycetes</taxon>
        <taxon>Eurotiomycetidae</taxon>
        <taxon>Eurotiales</taxon>
        <taxon>Aspergillaceae</taxon>
        <taxon>Aspergillus</taxon>
        <taxon>Aspergillus subgen. Circumdati</taxon>
    </lineage>
</organism>
<evidence type="ECO:0000313" key="3">
    <source>
        <dbReference type="Proteomes" id="UP000234254"/>
    </source>
</evidence>
<keyword evidence="1" id="KW-1133">Transmembrane helix</keyword>
<dbReference type="VEuPathDB" id="FungiDB:P168DRAFT_95564"/>
<accession>A0A2I1DC14</accession>
<evidence type="ECO:0000256" key="1">
    <source>
        <dbReference type="SAM" id="Phobius"/>
    </source>
</evidence>
<dbReference type="EMBL" id="MSFM01000002">
    <property type="protein sequence ID" value="PKY07404.1"/>
    <property type="molecule type" value="Genomic_DNA"/>
</dbReference>
<dbReference type="AlphaFoldDB" id="A0A2I1DC14"/>
<name>A0A2I1DC14_ASPC2</name>
<dbReference type="Proteomes" id="UP000234254">
    <property type="component" value="Unassembled WGS sequence"/>
</dbReference>
<protein>
    <submittedName>
        <fullName evidence="2">Uncharacterized protein</fullName>
    </submittedName>
</protein>
<comment type="caution">
    <text evidence="2">The sequence shown here is derived from an EMBL/GenBank/DDBJ whole genome shotgun (WGS) entry which is preliminary data.</text>
</comment>
<gene>
    <name evidence="2" type="ORF">P168DRAFT_95564</name>
</gene>
<keyword evidence="1" id="KW-0812">Transmembrane</keyword>
<sequence>MNRHDQTCHLGCHREPTCRPSVYLDSAPDKYPKLGLQDEPTNHEARWYPNSVNKWGRSTPAVLGSYTAVSVHSLFPSIVFYFFAYCSPSSLFLTLSLLLVLPLHISLKHACAYLRCETSIGPSLAHPFITIIDTAHWRDI</sequence>